<keyword evidence="3" id="KW-1185">Reference proteome</keyword>
<name>A0AAD5H1L5_9CHLO</name>
<evidence type="ECO:0000313" key="2">
    <source>
        <dbReference type="EMBL" id="KAI7836795.1"/>
    </source>
</evidence>
<feature type="region of interest" description="Disordered" evidence="1">
    <location>
        <begin position="269"/>
        <end position="443"/>
    </location>
</feature>
<dbReference type="AlphaFoldDB" id="A0AAD5H1L5"/>
<comment type="caution">
    <text evidence="2">The sequence shown here is derived from an EMBL/GenBank/DDBJ whole genome shotgun (WGS) entry which is preliminary data.</text>
</comment>
<dbReference type="Proteomes" id="UP001205105">
    <property type="component" value="Unassembled WGS sequence"/>
</dbReference>
<reference evidence="2" key="1">
    <citation type="submission" date="2020-11" db="EMBL/GenBank/DDBJ databases">
        <title>Chlorella ohadii genome sequencing and assembly.</title>
        <authorList>
            <person name="Murik O."/>
            <person name="Treves H."/>
            <person name="Kedem I."/>
            <person name="Shotland Y."/>
            <person name="Kaplan A."/>
        </authorList>
    </citation>
    <scope>NUCLEOTIDE SEQUENCE</scope>
    <source>
        <strain evidence="2">1</strain>
    </source>
</reference>
<evidence type="ECO:0000313" key="3">
    <source>
        <dbReference type="Proteomes" id="UP001205105"/>
    </source>
</evidence>
<protein>
    <submittedName>
        <fullName evidence="2">Uncharacterized protein</fullName>
    </submittedName>
</protein>
<proteinExistence type="predicted"/>
<feature type="compositionally biased region" description="Low complexity" evidence="1">
    <location>
        <begin position="371"/>
        <end position="443"/>
    </location>
</feature>
<organism evidence="2 3">
    <name type="scientific">Chlorella ohadii</name>
    <dbReference type="NCBI Taxonomy" id="2649997"/>
    <lineage>
        <taxon>Eukaryota</taxon>
        <taxon>Viridiplantae</taxon>
        <taxon>Chlorophyta</taxon>
        <taxon>core chlorophytes</taxon>
        <taxon>Trebouxiophyceae</taxon>
        <taxon>Chlorellales</taxon>
        <taxon>Chlorellaceae</taxon>
        <taxon>Chlorella clade</taxon>
        <taxon>Chlorella</taxon>
    </lineage>
</organism>
<dbReference type="EMBL" id="JADXDR010000175">
    <property type="protein sequence ID" value="KAI7836795.1"/>
    <property type="molecule type" value="Genomic_DNA"/>
</dbReference>
<evidence type="ECO:0000256" key="1">
    <source>
        <dbReference type="SAM" id="MobiDB-lite"/>
    </source>
</evidence>
<accession>A0AAD5H1L5</accession>
<sequence>MGDPLGEMCVSTAIKRIEQQLRRAKMLRTDQAGLSQQLSFATPGFFRLDKVPKLVFLFCISKGKSIEEAGIAAHQELTASGDMAQSRLPAGEKRWLLRKAGALDSPNPYSGQPQGEGEQPLESQLRDGRVLQELASPIGTHDKPTLKWLEKFLNSRRIYASEQGYQTPFLNTAYQKLHEAALGGPATCLQFVLISGKPHWSLLPFYQQALALGRVAGHTVQPGINKQSSGFVFDSRHFTEAEVRREREALRREVPAAVAALEAAQQQAQQQAQQEQAEQPQQEQPQQAEQQQAQQAQQQLGVQPQQENGGQAHQEQPQQERAQQAQQANQQQQAQQAQQAPQQQAELAVQGEPRPTKRLRLHKQLQPPQPLQEQQEAQQPREQPATPVAAEEASGQAANAEGRAARSAMNPSAAAAAAGSAAAAESGAAAAATAAAAAAAAGARATAAAAAAAAAASAEPAACRAVGQRSSGRS</sequence>
<feature type="compositionally biased region" description="Low complexity" evidence="1">
    <location>
        <begin position="269"/>
        <end position="350"/>
    </location>
</feature>
<gene>
    <name evidence="2" type="ORF">COHA_009340</name>
</gene>